<dbReference type="PROSITE" id="PS51832">
    <property type="entry name" value="HD_GYP"/>
    <property type="match status" value="1"/>
</dbReference>
<dbReference type="InterPro" id="IPR003607">
    <property type="entry name" value="HD/PDEase_dom"/>
</dbReference>
<dbReference type="AlphaFoldDB" id="A0A0A7UV86"/>
<keyword evidence="3" id="KW-1185">Reference proteome</keyword>
<feature type="domain" description="HD-GYP" evidence="1">
    <location>
        <begin position="114"/>
        <end position="309"/>
    </location>
</feature>
<evidence type="ECO:0000313" key="2">
    <source>
        <dbReference type="EMBL" id="AJA90196.1"/>
    </source>
</evidence>
<evidence type="ECO:0000259" key="1">
    <source>
        <dbReference type="PROSITE" id="PS51832"/>
    </source>
</evidence>
<dbReference type="CDD" id="cd00077">
    <property type="entry name" value="HDc"/>
    <property type="match status" value="1"/>
</dbReference>
<sequence>MQNFESIIKNIKNLSYLIDKEFLVWPENAFIEDKNIELIEKWGLKSYIKERTNFFSDDSVKKEYEEIHKKFNEEAISSYHVIISNLEEIYENCKRNKKIYYQDITPTVKKVIEFYKKHKKIFIKYFRIPKLTAAYHIIHSVNTAILTVALGNEMGLNNYKTVELCSVALLHKIGFLFIPSEISEKKETLTDKELEIIKKYPIISYQVASTSNLSRSICLTLLTHKENLDGTGYPKGLTSENISIESNIIGAASAYSAIILDKTYRKSFNSGASIIELIKDADKKFDKRVLKLIISAISSCPIDFIVELNDNSIAKIIDIDDSDPNLPYINYIIKNGKVVDKNEQSNVQSVPNTDTGIKKILNQNEIEIIKNKYSLTKNM</sequence>
<evidence type="ECO:0000313" key="3">
    <source>
        <dbReference type="Proteomes" id="UP000030940"/>
    </source>
</evidence>
<dbReference type="EMBL" id="CP009910">
    <property type="protein sequence ID" value="AJA90196.1"/>
    <property type="molecule type" value="Genomic_DNA"/>
</dbReference>
<reference evidence="2 3" key="1">
    <citation type="journal article" date="2015" name="Genome Announc.">
        <title>Genome Sequence of Borrelia chilensis VA1, a South American Member of the Lyme Borreliosis Group.</title>
        <authorList>
            <person name="Huang W."/>
            <person name="Ojaimi C."/>
            <person name="Fallon J.T."/>
            <person name="Travisany D."/>
            <person name="Maass A."/>
            <person name="Ivanova L."/>
            <person name="Tomova A."/>
            <person name="Gonzalez-Acuna D."/>
            <person name="Godfrey H.P."/>
            <person name="Cabello F.C."/>
        </authorList>
    </citation>
    <scope>NUCLEOTIDE SEQUENCE [LARGE SCALE GENOMIC DNA]</scope>
    <source>
        <strain evidence="2 3">VA1</strain>
    </source>
</reference>
<organism evidence="2 3">
    <name type="scientific">Borreliella chilensis</name>
    <dbReference type="NCBI Taxonomy" id="1245910"/>
    <lineage>
        <taxon>Bacteria</taxon>
        <taxon>Pseudomonadati</taxon>
        <taxon>Spirochaetota</taxon>
        <taxon>Spirochaetia</taxon>
        <taxon>Spirochaetales</taxon>
        <taxon>Borreliaceae</taxon>
        <taxon>Borreliella</taxon>
    </lineage>
</organism>
<gene>
    <name evidence="2" type="ORF">OY14_01830</name>
</gene>
<dbReference type="PANTHER" id="PTHR43155:SF2">
    <property type="entry name" value="CYCLIC DI-GMP PHOSPHODIESTERASE PA4108"/>
    <property type="match status" value="1"/>
</dbReference>
<name>A0A0A7UV86_9SPIR</name>
<dbReference type="STRING" id="1245910.OY14_01830"/>
<dbReference type="Pfam" id="PF13487">
    <property type="entry name" value="HD_5"/>
    <property type="match status" value="1"/>
</dbReference>
<dbReference type="Proteomes" id="UP000030940">
    <property type="component" value="Chromosome"/>
</dbReference>
<dbReference type="SUPFAM" id="SSF109604">
    <property type="entry name" value="HD-domain/PDEase-like"/>
    <property type="match status" value="1"/>
</dbReference>
<dbReference type="InterPro" id="IPR037522">
    <property type="entry name" value="HD_GYP_dom"/>
</dbReference>
<dbReference type="Gene3D" id="1.10.3210.10">
    <property type="entry name" value="Hypothetical protein af1432"/>
    <property type="match status" value="1"/>
</dbReference>
<protein>
    <recommendedName>
        <fullName evidence="1">HD-GYP domain-containing protein</fullName>
    </recommendedName>
</protein>
<proteinExistence type="predicted"/>
<dbReference type="KEGG" id="bchi:OY14_01830"/>
<accession>A0A0A7UV86</accession>
<dbReference type="HOGENOM" id="CLU_000445_92_2_12"/>
<dbReference type="PANTHER" id="PTHR43155">
    <property type="entry name" value="CYCLIC DI-GMP PHOSPHODIESTERASE PA4108-RELATED"/>
    <property type="match status" value="1"/>
</dbReference>